<feature type="chain" id="PRO_5009306212" evidence="1">
    <location>
        <begin position="42"/>
        <end position="100"/>
    </location>
</feature>
<feature type="signal peptide" evidence="1">
    <location>
        <begin position="1"/>
        <end position="41"/>
    </location>
</feature>
<name>A0A1I7SJS8_BURXY</name>
<evidence type="ECO:0000313" key="3">
    <source>
        <dbReference type="WBParaSite" id="BXY_1330500.1"/>
    </source>
</evidence>
<dbReference type="Proteomes" id="UP000095284">
    <property type="component" value="Unplaced"/>
</dbReference>
<evidence type="ECO:0000256" key="1">
    <source>
        <dbReference type="SAM" id="SignalP"/>
    </source>
</evidence>
<proteinExistence type="predicted"/>
<accession>A0A1I7SJS8</accession>
<evidence type="ECO:0000313" key="2">
    <source>
        <dbReference type="Proteomes" id="UP000095284"/>
    </source>
</evidence>
<organism evidence="2 3">
    <name type="scientific">Bursaphelenchus xylophilus</name>
    <name type="common">Pinewood nematode worm</name>
    <name type="synonym">Aphelenchoides xylophilus</name>
    <dbReference type="NCBI Taxonomy" id="6326"/>
    <lineage>
        <taxon>Eukaryota</taxon>
        <taxon>Metazoa</taxon>
        <taxon>Ecdysozoa</taxon>
        <taxon>Nematoda</taxon>
        <taxon>Chromadorea</taxon>
        <taxon>Rhabditida</taxon>
        <taxon>Tylenchina</taxon>
        <taxon>Tylenchomorpha</taxon>
        <taxon>Aphelenchoidea</taxon>
        <taxon>Aphelenchoididae</taxon>
        <taxon>Bursaphelenchus</taxon>
    </lineage>
</organism>
<dbReference type="WBParaSite" id="BXY_1330500.1">
    <property type="protein sequence ID" value="BXY_1330500.1"/>
    <property type="gene ID" value="BXY_1330500"/>
</dbReference>
<sequence length="100" mass="11196">PFPSRTLAGTVGFPFFSRSLVKMKILLAFEILFCLVDSSNSVKCYSRENGEGKDEKGNALAPPGTGCFKRDGHERKDCPNRQRKTWIHPVFTMPLFTASL</sequence>
<reference evidence="3" key="1">
    <citation type="submission" date="2016-11" db="UniProtKB">
        <authorList>
            <consortium name="WormBaseParasite"/>
        </authorList>
    </citation>
    <scope>IDENTIFICATION</scope>
</reference>
<dbReference type="AlphaFoldDB" id="A0A1I7SJS8"/>
<protein>
    <submittedName>
        <fullName evidence="3">Secreted protein</fullName>
    </submittedName>
</protein>
<keyword evidence="1" id="KW-0732">Signal</keyword>